<dbReference type="EMBL" id="QXTE01000005">
    <property type="protein sequence ID" value="TFK15301.1"/>
    <property type="molecule type" value="Genomic_DNA"/>
</dbReference>
<dbReference type="Proteomes" id="UP000297703">
    <property type="component" value="Unassembled WGS sequence"/>
</dbReference>
<gene>
    <name evidence="1" type="ORF">DR999_PMT01059</name>
</gene>
<sequence length="107" mass="12978">MSLFSVYMVVLFSQIKDLFKRRYCLWRESFKIFTFRGRMETKIFDCPCSNLLQQFKYNQCHILKKETPLESLIRWVLHFNYNQPEGFGFVSFYLSHLFQPVNAETIV</sequence>
<evidence type="ECO:0000313" key="2">
    <source>
        <dbReference type="Proteomes" id="UP000297703"/>
    </source>
</evidence>
<reference evidence="1 2" key="2">
    <citation type="submission" date="2019-04" db="EMBL/GenBank/DDBJ databases">
        <title>The genome sequence of big-headed turtle.</title>
        <authorList>
            <person name="Gong S."/>
        </authorList>
    </citation>
    <scope>NUCLEOTIDE SEQUENCE [LARGE SCALE GENOMIC DNA]</scope>
    <source>
        <strain evidence="1">DO16091913</strain>
        <tissue evidence="1">Muscle</tissue>
    </source>
</reference>
<reference evidence="1 2" key="1">
    <citation type="submission" date="2019-04" db="EMBL/GenBank/DDBJ databases">
        <title>Draft genome of the big-headed turtle Platysternon megacephalum.</title>
        <authorList>
            <person name="Gong S."/>
        </authorList>
    </citation>
    <scope>NUCLEOTIDE SEQUENCE [LARGE SCALE GENOMIC DNA]</scope>
    <source>
        <strain evidence="1">DO16091913</strain>
        <tissue evidence="1">Muscle</tissue>
    </source>
</reference>
<evidence type="ECO:0000313" key="1">
    <source>
        <dbReference type="EMBL" id="TFK15301.1"/>
    </source>
</evidence>
<organism evidence="1 2">
    <name type="scientific">Platysternon megacephalum</name>
    <name type="common">big-headed turtle</name>
    <dbReference type="NCBI Taxonomy" id="55544"/>
    <lineage>
        <taxon>Eukaryota</taxon>
        <taxon>Metazoa</taxon>
        <taxon>Chordata</taxon>
        <taxon>Craniata</taxon>
        <taxon>Vertebrata</taxon>
        <taxon>Euteleostomi</taxon>
        <taxon>Archelosauria</taxon>
        <taxon>Testudinata</taxon>
        <taxon>Testudines</taxon>
        <taxon>Cryptodira</taxon>
        <taxon>Durocryptodira</taxon>
        <taxon>Testudinoidea</taxon>
        <taxon>Platysternidae</taxon>
        <taxon>Platysternon</taxon>
    </lineage>
</organism>
<protein>
    <submittedName>
        <fullName evidence="1">Monocarboxylate transporter 8</fullName>
    </submittedName>
</protein>
<name>A0A4D9EV91_9SAUR</name>
<comment type="caution">
    <text evidence="1">The sequence shown here is derived from an EMBL/GenBank/DDBJ whole genome shotgun (WGS) entry which is preliminary data.</text>
</comment>
<accession>A0A4D9EV91</accession>
<proteinExistence type="predicted"/>
<keyword evidence="2" id="KW-1185">Reference proteome</keyword>
<dbReference type="AlphaFoldDB" id="A0A4D9EV91"/>